<dbReference type="Proteomes" id="UP000837857">
    <property type="component" value="Chromosome 10"/>
</dbReference>
<sequence length="92" mass="10594">MCSVDLASRLRLAPHANVTSEAARISIRQERYYASLASEANTKSLPPVLTKIREESSVRFLHNLQHYRQDVYKIIDDDTYEVISDGRRQLLC</sequence>
<dbReference type="EMBL" id="OW152822">
    <property type="protein sequence ID" value="CAH2036847.1"/>
    <property type="molecule type" value="Genomic_DNA"/>
</dbReference>
<accession>A0ABN8HUU1</accession>
<gene>
    <name evidence="1" type="ORF">IPOD504_LOCUS900</name>
</gene>
<protein>
    <submittedName>
        <fullName evidence="1">Uncharacterized protein</fullName>
    </submittedName>
</protein>
<keyword evidence="2" id="KW-1185">Reference proteome</keyword>
<organism evidence="1 2">
    <name type="scientific">Iphiclides podalirius</name>
    <name type="common">scarce swallowtail</name>
    <dbReference type="NCBI Taxonomy" id="110791"/>
    <lineage>
        <taxon>Eukaryota</taxon>
        <taxon>Metazoa</taxon>
        <taxon>Ecdysozoa</taxon>
        <taxon>Arthropoda</taxon>
        <taxon>Hexapoda</taxon>
        <taxon>Insecta</taxon>
        <taxon>Pterygota</taxon>
        <taxon>Neoptera</taxon>
        <taxon>Endopterygota</taxon>
        <taxon>Lepidoptera</taxon>
        <taxon>Glossata</taxon>
        <taxon>Ditrysia</taxon>
        <taxon>Papilionoidea</taxon>
        <taxon>Papilionidae</taxon>
        <taxon>Papilioninae</taxon>
        <taxon>Iphiclides</taxon>
    </lineage>
</organism>
<proteinExistence type="predicted"/>
<feature type="non-terminal residue" evidence="1">
    <location>
        <position position="92"/>
    </location>
</feature>
<evidence type="ECO:0000313" key="1">
    <source>
        <dbReference type="EMBL" id="CAH2036847.1"/>
    </source>
</evidence>
<evidence type="ECO:0000313" key="2">
    <source>
        <dbReference type="Proteomes" id="UP000837857"/>
    </source>
</evidence>
<reference evidence="1" key="1">
    <citation type="submission" date="2022-03" db="EMBL/GenBank/DDBJ databases">
        <authorList>
            <person name="Martin H S."/>
        </authorList>
    </citation>
    <scope>NUCLEOTIDE SEQUENCE</scope>
</reference>
<name>A0ABN8HUU1_9NEOP</name>